<dbReference type="STRING" id="56857.A0A200QD01"/>
<keyword evidence="6 8" id="KW-0472">Membrane</keyword>
<evidence type="ECO:0000313" key="11">
    <source>
        <dbReference type="Proteomes" id="UP000195402"/>
    </source>
</evidence>
<dbReference type="InParanoid" id="A0A200QD01"/>
<evidence type="ECO:0000256" key="4">
    <source>
        <dbReference type="ARBA" id="ARBA00022692"/>
    </source>
</evidence>
<evidence type="ECO:0000256" key="7">
    <source>
        <dbReference type="SAM" id="MobiDB-lite"/>
    </source>
</evidence>
<dbReference type="InterPro" id="IPR023408">
    <property type="entry name" value="MscS_beta-dom_sf"/>
</dbReference>
<keyword evidence="3" id="KW-0813">Transport</keyword>
<dbReference type="InterPro" id="IPR016688">
    <property type="entry name" value="MscS-like_plants/fungi"/>
</dbReference>
<dbReference type="PANTHER" id="PTHR31618:SF7">
    <property type="entry name" value="MECHANOSENSITIVE ION CHANNEL PROTEIN"/>
    <property type="match status" value="1"/>
</dbReference>
<sequence length="687" mass="76786">MDANGIALKEKKETNGVEVVLTISGEEASKQKDHMKDPSSSKTPKESEAFIPPRNSKDLTTGAQEVDNLKSKVQMSTFMNCPSPEISMPKVSSSPRKPPKIPDNVTPRSMLTRSVFSKPKSRFVEPSAPISSDADRSSSSPYRTSPNNKLSVNTPRGGPRTAPVTPKTPFLASPGGEEEDEEIYKIENAAPAAMSVQVCIWLSLVLLTWLLLFNSGVKRSRNTTKFLNSVTRCLIALLNGAVIWLVKTVLMKILAGSFHVNTFFDRIQESIFHQYVLQTLSGPPLMELAEKVGSAKSTGQLSFRSTKKGDGPEVIDVVKLHKMKQEKVSAWTMRGLVNVIRTTGLSTISNTIDQIYYEEGGQKDREITSEWEAKAAAYRIFRNVAKPTSKYIDEEDLMRFLSKEEVDNVLPLFEGAVETGKIKKSALRNWVVKVYLERKSLAHSLNDTKTAVKQLNKLVSGAVSVAIIIVMLLIMGLLTTKVVVFMSSQMLLVVFMFGNTAKTIFEAIIFVFVMHPFDVGDRCVVDGVQMIVEEMNILTTIFLRYDNEKIYYPNSVLSTKPISNFYRSPNMGDNVEFSIDVSTTIEKVGALKSRVKAYIDGKPQHWQSNHSVVVKEIENLNKMKMALFVTHTMNHQNMVEKNSRRTELVLELKKIFEDLSIKYHLLPQEVHLSYVGQAAIASANFRP</sequence>
<feature type="transmembrane region" description="Helical" evidence="8">
    <location>
        <begin position="192"/>
        <end position="213"/>
    </location>
</feature>
<dbReference type="AlphaFoldDB" id="A0A200QD01"/>
<evidence type="ECO:0000256" key="5">
    <source>
        <dbReference type="ARBA" id="ARBA00022989"/>
    </source>
</evidence>
<feature type="compositionally biased region" description="Low complexity" evidence="7">
    <location>
        <begin position="126"/>
        <end position="141"/>
    </location>
</feature>
<comment type="subcellular location">
    <subcellularLocation>
        <location evidence="1">Membrane</location>
        <topology evidence="1">Multi-pass membrane protein</topology>
    </subcellularLocation>
</comment>
<dbReference type="Pfam" id="PF00924">
    <property type="entry name" value="MS_channel_2nd"/>
    <property type="match status" value="1"/>
</dbReference>
<dbReference type="OMA" id="PQMSESF"/>
<dbReference type="GO" id="GO:0006820">
    <property type="term" value="P:monoatomic anion transport"/>
    <property type="evidence" value="ECO:0007669"/>
    <property type="project" value="TreeGrafter"/>
</dbReference>
<dbReference type="Gene3D" id="2.30.30.60">
    <property type="match status" value="1"/>
</dbReference>
<proteinExistence type="inferred from homology"/>
<evidence type="ECO:0000256" key="2">
    <source>
        <dbReference type="ARBA" id="ARBA00008017"/>
    </source>
</evidence>
<feature type="transmembrane region" description="Helical" evidence="8">
    <location>
        <begin position="234"/>
        <end position="255"/>
    </location>
</feature>
<dbReference type="OrthoDB" id="544685at2759"/>
<feature type="transmembrane region" description="Helical" evidence="8">
    <location>
        <begin position="458"/>
        <end position="478"/>
    </location>
</feature>
<feature type="region of interest" description="Disordered" evidence="7">
    <location>
        <begin position="23"/>
        <end position="176"/>
    </location>
</feature>
<feature type="transmembrane region" description="Helical" evidence="8">
    <location>
        <begin position="490"/>
        <end position="514"/>
    </location>
</feature>
<accession>A0A200QD01</accession>
<protein>
    <submittedName>
        <fullName evidence="10">Mechanosensitive ion channel MscS</fullName>
    </submittedName>
</protein>
<feature type="domain" description="Mechanosensitive ion channel MscS" evidence="9">
    <location>
        <begin position="509"/>
        <end position="565"/>
    </location>
</feature>
<dbReference type="InterPro" id="IPR010920">
    <property type="entry name" value="LSM_dom_sf"/>
</dbReference>
<feature type="compositionally biased region" description="Polar residues" evidence="7">
    <location>
        <begin position="71"/>
        <end position="80"/>
    </location>
</feature>
<gene>
    <name evidence="10" type="ORF">BVC80_209g95</name>
</gene>
<keyword evidence="11" id="KW-1185">Reference proteome</keyword>
<dbReference type="GO" id="GO:0008381">
    <property type="term" value="F:mechanosensitive monoatomic ion channel activity"/>
    <property type="evidence" value="ECO:0007669"/>
    <property type="project" value="TreeGrafter"/>
</dbReference>
<evidence type="ECO:0000256" key="3">
    <source>
        <dbReference type="ARBA" id="ARBA00022448"/>
    </source>
</evidence>
<dbReference type="GO" id="GO:0050982">
    <property type="term" value="P:detection of mechanical stimulus"/>
    <property type="evidence" value="ECO:0007669"/>
    <property type="project" value="TreeGrafter"/>
</dbReference>
<evidence type="ECO:0000256" key="6">
    <source>
        <dbReference type="ARBA" id="ARBA00023136"/>
    </source>
</evidence>
<dbReference type="GO" id="GO:0005886">
    <property type="term" value="C:plasma membrane"/>
    <property type="evidence" value="ECO:0007669"/>
    <property type="project" value="UniProtKB-UniRule"/>
</dbReference>
<dbReference type="PANTHER" id="PTHR31618">
    <property type="entry name" value="MECHANOSENSITIVE ION CHANNEL PROTEIN 5"/>
    <property type="match status" value="1"/>
</dbReference>
<evidence type="ECO:0000256" key="8">
    <source>
        <dbReference type="SAM" id="Phobius"/>
    </source>
</evidence>
<comment type="caution">
    <text evidence="10">The sequence shown here is derived from an EMBL/GenBank/DDBJ whole genome shotgun (WGS) entry which is preliminary data.</text>
</comment>
<dbReference type="InterPro" id="IPR006685">
    <property type="entry name" value="MscS_channel_2nd"/>
</dbReference>
<name>A0A200QD01_MACCD</name>
<feature type="compositionally biased region" description="Polar residues" evidence="7">
    <location>
        <begin position="106"/>
        <end position="115"/>
    </location>
</feature>
<comment type="similarity">
    <text evidence="2">Belongs to the MscS (TC 1.A.23) family.</text>
</comment>
<dbReference type="SUPFAM" id="SSF50182">
    <property type="entry name" value="Sm-like ribonucleoproteins"/>
    <property type="match status" value="1"/>
</dbReference>
<keyword evidence="5 8" id="KW-1133">Transmembrane helix</keyword>
<evidence type="ECO:0000313" key="10">
    <source>
        <dbReference type="EMBL" id="OVA08368.1"/>
    </source>
</evidence>
<feature type="compositionally biased region" description="Polar residues" evidence="7">
    <location>
        <begin position="142"/>
        <end position="154"/>
    </location>
</feature>
<dbReference type="FunCoup" id="A0A200QD01">
    <property type="interactions" value="689"/>
</dbReference>
<dbReference type="Proteomes" id="UP000195402">
    <property type="component" value="Unassembled WGS sequence"/>
</dbReference>
<dbReference type="EMBL" id="MVGT01002328">
    <property type="protein sequence ID" value="OVA08368.1"/>
    <property type="molecule type" value="Genomic_DNA"/>
</dbReference>
<dbReference type="FunFam" id="2.30.30.60:FF:000003">
    <property type="entry name" value="Predicted mechanosensitive ion channel"/>
    <property type="match status" value="1"/>
</dbReference>
<feature type="compositionally biased region" description="Basic and acidic residues" evidence="7">
    <location>
        <begin position="27"/>
        <end position="48"/>
    </location>
</feature>
<evidence type="ECO:0000256" key="1">
    <source>
        <dbReference type="ARBA" id="ARBA00004141"/>
    </source>
</evidence>
<evidence type="ECO:0000259" key="9">
    <source>
        <dbReference type="Pfam" id="PF00924"/>
    </source>
</evidence>
<keyword evidence="4 8" id="KW-0812">Transmembrane</keyword>
<reference evidence="10 11" key="1">
    <citation type="journal article" date="2017" name="Mol. Plant">
        <title>The Genome of Medicinal Plant Macleaya cordata Provides New Insights into Benzylisoquinoline Alkaloids Metabolism.</title>
        <authorList>
            <person name="Liu X."/>
            <person name="Liu Y."/>
            <person name="Huang P."/>
            <person name="Ma Y."/>
            <person name="Qing Z."/>
            <person name="Tang Q."/>
            <person name="Cao H."/>
            <person name="Cheng P."/>
            <person name="Zheng Y."/>
            <person name="Yuan Z."/>
            <person name="Zhou Y."/>
            <person name="Liu J."/>
            <person name="Tang Z."/>
            <person name="Zhuo Y."/>
            <person name="Zhang Y."/>
            <person name="Yu L."/>
            <person name="Huang J."/>
            <person name="Yang P."/>
            <person name="Peng Q."/>
            <person name="Zhang J."/>
            <person name="Jiang W."/>
            <person name="Zhang Z."/>
            <person name="Lin K."/>
            <person name="Ro D.K."/>
            <person name="Chen X."/>
            <person name="Xiong X."/>
            <person name="Shang Y."/>
            <person name="Huang S."/>
            <person name="Zeng J."/>
        </authorList>
    </citation>
    <scope>NUCLEOTIDE SEQUENCE [LARGE SCALE GENOMIC DNA]</scope>
    <source>
        <strain evidence="11">cv. BLH2017</strain>
        <tissue evidence="10">Root</tissue>
    </source>
</reference>
<organism evidence="10 11">
    <name type="scientific">Macleaya cordata</name>
    <name type="common">Five-seeded plume-poppy</name>
    <name type="synonym">Bocconia cordata</name>
    <dbReference type="NCBI Taxonomy" id="56857"/>
    <lineage>
        <taxon>Eukaryota</taxon>
        <taxon>Viridiplantae</taxon>
        <taxon>Streptophyta</taxon>
        <taxon>Embryophyta</taxon>
        <taxon>Tracheophyta</taxon>
        <taxon>Spermatophyta</taxon>
        <taxon>Magnoliopsida</taxon>
        <taxon>Ranunculales</taxon>
        <taxon>Papaveraceae</taxon>
        <taxon>Papaveroideae</taxon>
        <taxon>Macleaya</taxon>
    </lineage>
</organism>